<dbReference type="GO" id="GO:0046930">
    <property type="term" value="C:pore complex"/>
    <property type="evidence" value="ECO:0007669"/>
    <property type="project" value="UniProtKB-KW"/>
</dbReference>
<evidence type="ECO:0000256" key="1">
    <source>
        <dbReference type="ARBA" id="ARBA00004571"/>
    </source>
</evidence>
<evidence type="ECO:0000256" key="3">
    <source>
        <dbReference type="ARBA" id="ARBA00022448"/>
    </source>
</evidence>
<evidence type="ECO:0000256" key="5">
    <source>
        <dbReference type="ARBA" id="ARBA00022597"/>
    </source>
</evidence>
<keyword evidence="7 15" id="KW-0732">Signal</keyword>
<dbReference type="PANTHER" id="PTHR33619">
    <property type="entry name" value="POLYSACCHARIDE EXPORT PROTEIN GFCE-RELATED"/>
    <property type="match status" value="1"/>
</dbReference>
<dbReference type="Pfam" id="PF22461">
    <property type="entry name" value="SLBB_2"/>
    <property type="match status" value="1"/>
</dbReference>
<evidence type="ECO:0000256" key="6">
    <source>
        <dbReference type="ARBA" id="ARBA00022692"/>
    </source>
</evidence>
<dbReference type="PANTHER" id="PTHR33619:SF3">
    <property type="entry name" value="POLYSACCHARIDE EXPORT PROTEIN GFCE-RELATED"/>
    <property type="match status" value="1"/>
</dbReference>
<keyword evidence="5" id="KW-0762">Sugar transport</keyword>
<evidence type="ECO:0000259" key="16">
    <source>
        <dbReference type="Pfam" id="PF02563"/>
    </source>
</evidence>
<dbReference type="Proteomes" id="UP000199658">
    <property type="component" value="Unassembled WGS sequence"/>
</dbReference>
<keyword evidence="13" id="KW-0998">Cell outer membrane</keyword>
<evidence type="ECO:0000256" key="9">
    <source>
        <dbReference type="ARBA" id="ARBA00023065"/>
    </source>
</evidence>
<dbReference type="Gene3D" id="3.30.1950.10">
    <property type="entry name" value="wza like domain"/>
    <property type="match status" value="1"/>
</dbReference>
<dbReference type="AlphaFoldDB" id="A0A1I6FV33"/>
<feature type="domain" description="SLBB" evidence="17">
    <location>
        <begin position="222"/>
        <end position="304"/>
    </location>
</feature>
<protein>
    <submittedName>
        <fullName evidence="18">SLBB domain-containing protein</fullName>
    </submittedName>
</protein>
<organism evidence="18 19">
    <name type="scientific">Litoreibacter janthinus</name>
    <dbReference type="NCBI Taxonomy" id="670154"/>
    <lineage>
        <taxon>Bacteria</taxon>
        <taxon>Pseudomonadati</taxon>
        <taxon>Pseudomonadota</taxon>
        <taxon>Alphaproteobacteria</taxon>
        <taxon>Rhodobacterales</taxon>
        <taxon>Roseobacteraceae</taxon>
        <taxon>Litoreibacter</taxon>
    </lineage>
</organism>
<keyword evidence="10" id="KW-0626">Porin</keyword>
<evidence type="ECO:0000256" key="11">
    <source>
        <dbReference type="ARBA" id="ARBA00023136"/>
    </source>
</evidence>
<keyword evidence="8" id="KW-0625">Polysaccharide transport</keyword>
<dbReference type="GO" id="GO:0015288">
    <property type="term" value="F:porin activity"/>
    <property type="evidence" value="ECO:0007669"/>
    <property type="project" value="UniProtKB-KW"/>
</dbReference>
<dbReference type="InterPro" id="IPR054765">
    <property type="entry name" value="SLBB_dom"/>
</dbReference>
<evidence type="ECO:0000256" key="14">
    <source>
        <dbReference type="ARBA" id="ARBA00023288"/>
    </source>
</evidence>
<dbReference type="GO" id="GO:0006811">
    <property type="term" value="P:monoatomic ion transport"/>
    <property type="evidence" value="ECO:0007669"/>
    <property type="project" value="UniProtKB-KW"/>
</dbReference>
<dbReference type="InterPro" id="IPR049712">
    <property type="entry name" value="Poly_export"/>
</dbReference>
<dbReference type="STRING" id="670154.SAMN04488002_0378"/>
<evidence type="ECO:0000256" key="15">
    <source>
        <dbReference type="SAM" id="SignalP"/>
    </source>
</evidence>
<dbReference type="RefSeq" id="WP_090211766.1">
    <property type="nucleotide sequence ID" value="NZ_FOYO01000001.1"/>
</dbReference>
<keyword evidence="6" id="KW-0812">Transmembrane</keyword>
<comment type="similarity">
    <text evidence="2">Belongs to the BexD/CtrA/VexA family.</text>
</comment>
<evidence type="ECO:0000259" key="17">
    <source>
        <dbReference type="Pfam" id="PF22461"/>
    </source>
</evidence>
<keyword evidence="12" id="KW-0564">Palmitate</keyword>
<evidence type="ECO:0000256" key="7">
    <source>
        <dbReference type="ARBA" id="ARBA00022729"/>
    </source>
</evidence>
<evidence type="ECO:0000313" key="19">
    <source>
        <dbReference type="Proteomes" id="UP000199658"/>
    </source>
</evidence>
<keyword evidence="11" id="KW-0472">Membrane</keyword>
<keyword evidence="4" id="KW-1134">Transmembrane beta strand</keyword>
<keyword evidence="14" id="KW-0449">Lipoprotein</keyword>
<feature type="domain" description="Polysaccharide export protein N-terminal" evidence="16">
    <location>
        <begin position="71"/>
        <end position="143"/>
    </location>
</feature>
<proteinExistence type="inferred from homology"/>
<dbReference type="EMBL" id="FOYO01000001">
    <property type="protein sequence ID" value="SFR33784.1"/>
    <property type="molecule type" value="Genomic_DNA"/>
</dbReference>
<comment type="subcellular location">
    <subcellularLocation>
        <location evidence="1">Cell outer membrane</location>
        <topology evidence="1">Multi-pass membrane protein</topology>
    </subcellularLocation>
</comment>
<feature type="chain" id="PRO_5011482255" evidence="15">
    <location>
        <begin position="27"/>
        <end position="335"/>
    </location>
</feature>
<keyword evidence="3" id="KW-0813">Transport</keyword>
<evidence type="ECO:0000256" key="10">
    <source>
        <dbReference type="ARBA" id="ARBA00023114"/>
    </source>
</evidence>
<evidence type="ECO:0000256" key="13">
    <source>
        <dbReference type="ARBA" id="ARBA00023237"/>
    </source>
</evidence>
<keyword evidence="19" id="KW-1185">Reference proteome</keyword>
<dbReference type="InterPro" id="IPR003715">
    <property type="entry name" value="Poly_export_N"/>
</dbReference>
<dbReference type="Pfam" id="PF02563">
    <property type="entry name" value="Poly_export"/>
    <property type="match status" value="1"/>
</dbReference>
<reference evidence="19" key="1">
    <citation type="submission" date="2016-10" db="EMBL/GenBank/DDBJ databases">
        <authorList>
            <person name="Varghese N."/>
            <person name="Submissions S."/>
        </authorList>
    </citation>
    <scope>NUCLEOTIDE SEQUENCE [LARGE SCALE GENOMIC DNA]</scope>
    <source>
        <strain evidence="19">DSM 26921</strain>
    </source>
</reference>
<keyword evidence="9" id="KW-0406">Ion transport</keyword>
<evidence type="ECO:0000256" key="8">
    <source>
        <dbReference type="ARBA" id="ARBA00023047"/>
    </source>
</evidence>
<sequence length="335" mass="36025">MMNGLISMGKRLLMLCFTALFLSACATELPDFENSPLPVQQASFVNDTAGLRRGDTIEVSYFERFKATRGLYTLHRGDIMSFNLVGEPGSAAGTILVQEDGFASFPIVGQVRVVGMSMAQVEKRLIELFEEKLYSDPQLALTLVETFQVAASEIQSLSNRGSGDTFTVIIGDDGRISLAQLGQFNALGGAASLEKQVNARLSSKYAGRYGASVNIVQRGERAFFVMGAVNRPGRIVMDGPTAPLAAIAQAGGFVDTAAPQKVALIRYNAKGEASSWIIDLKTALMTGGKSPQRILVAERDVIYVPRSNIALTNALVRQFITNNIPIGIGYSLNSD</sequence>
<name>A0A1I6FV33_9RHOB</name>
<evidence type="ECO:0000256" key="2">
    <source>
        <dbReference type="ARBA" id="ARBA00009450"/>
    </source>
</evidence>
<dbReference type="GO" id="GO:0015159">
    <property type="term" value="F:polysaccharide transmembrane transporter activity"/>
    <property type="evidence" value="ECO:0007669"/>
    <property type="project" value="InterPro"/>
</dbReference>
<dbReference type="Gene3D" id="3.10.560.10">
    <property type="entry name" value="Outer membrane lipoprotein wza domain like"/>
    <property type="match status" value="1"/>
</dbReference>
<evidence type="ECO:0000256" key="12">
    <source>
        <dbReference type="ARBA" id="ARBA00023139"/>
    </source>
</evidence>
<feature type="signal peptide" evidence="15">
    <location>
        <begin position="1"/>
        <end position="26"/>
    </location>
</feature>
<dbReference type="GO" id="GO:0009279">
    <property type="term" value="C:cell outer membrane"/>
    <property type="evidence" value="ECO:0007669"/>
    <property type="project" value="UniProtKB-SubCell"/>
</dbReference>
<gene>
    <name evidence="18" type="ORF">SAMN04488002_0378</name>
</gene>
<evidence type="ECO:0000313" key="18">
    <source>
        <dbReference type="EMBL" id="SFR33784.1"/>
    </source>
</evidence>
<accession>A0A1I6FV33</accession>
<evidence type="ECO:0000256" key="4">
    <source>
        <dbReference type="ARBA" id="ARBA00022452"/>
    </source>
</evidence>
<dbReference type="OrthoDB" id="197007at2"/>